<dbReference type="SUPFAM" id="SSF55961">
    <property type="entry name" value="Bet v1-like"/>
    <property type="match status" value="1"/>
</dbReference>
<protein>
    <recommendedName>
        <fullName evidence="2">Activator of Hsp90 ATPase homologue 1/2-like C-terminal domain-containing protein</fullName>
    </recommendedName>
</protein>
<evidence type="ECO:0000256" key="1">
    <source>
        <dbReference type="ARBA" id="ARBA00006817"/>
    </source>
</evidence>
<gene>
    <name evidence="3" type="ORF">NCTC11388_01373</name>
</gene>
<comment type="similarity">
    <text evidence="1">Belongs to the AHA1 family.</text>
</comment>
<evidence type="ECO:0000313" key="4">
    <source>
        <dbReference type="Proteomes" id="UP000254893"/>
    </source>
</evidence>
<evidence type="ECO:0000313" key="3">
    <source>
        <dbReference type="EMBL" id="SUJ04534.1"/>
    </source>
</evidence>
<evidence type="ECO:0000259" key="2">
    <source>
        <dbReference type="Pfam" id="PF08327"/>
    </source>
</evidence>
<sequence>MTTLTYSIEINATPEKIWQTLWDQENYKVWTNVFSQGSYYKISDFKEGNTIHFLTPRGDGMYSLINKLEYPEYISFQHLGEIVNFEEVPNHDPEWGELYEIYELHPEGQKTTLIVKVDTLTEYAESMNKTFPLALQKAKEVAEQP</sequence>
<reference evidence="3 4" key="1">
    <citation type="submission" date="2018-06" db="EMBL/GenBank/DDBJ databases">
        <authorList>
            <consortium name="Pathogen Informatics"/>
            <person name="Doyle S."/>
        </authorList>
    </citation>
    <scope>NUCLEOTIDE SEQUENCE [LARGE SCALE GENOMIC DNA]</scope>
    <source>
        <strain evidence="3 4">NCTC11388</strain>
    </source>
</reference>
<dbReference type="InterPro" id="IPR013538">
    <property type="entry name" value="ASHA1/2-like_C"/>
</dbReference>
<dbReference type="CDD" id="cd07814">
    <property type="entry name" value="SRPBCC_CalC_Aha1-like"/>
    <property type="match status" value="1"/>
</dbReference>
<proteinExistence type="inferred from homology"/>
<dbReference type="Proteomes" id="UP000254893">
    <property type="component" value="Unassembled WGS sequence"/>
</dbReference>
<dbReference type="InterPro" id="IPR023393">
    <property type="entry name" value="START-like_dom_sf"/>
</dbReference>
<accession>A0A380BPE0</accession>
<dbReference type="RefSeq" id="WP_115169578.1">
    <property type="nucleotide sequence ID" value="NZ_UGYW01000002.1"/>
</dbReference>
<dbReference type="EMBL" id="UGYW01000002">
    <property type="protein sequence ID" value="SUJ04534.1"/>
    <property type="molecule type" value="Genomic_DNA"/>
</dbReference>
<dbReference type="AlphaFoldDB" id="A0A380BPE0"/>
<dbReference type="Gene3D" id="3.30.530.20">
    <property type="match status" value="1"/>
</dbReference>
<feature type="domain" description="Activator of Hsp90 ATPase homologue 1/2-like C-terminal" evidence="2">
    <location>
        <begin position="11"/>
        <end position="121"/>
    </location>
</feature>
<organism evidence="3 4">
    <name type="scientific">Sphingobacterium spiritivorum</name>
    <name type="common">Flavobacterium spiritivorum</name>
    <dbReference type="NCBI Taxonomy" id="258"/>
    <lineage>
        <taxon>Bacteria</taxon>
        <taxon>Pseudomonadati</taxon>
        <taxon>Bacteroidota</taxon>
        <taxon>Sphingobacteriia</taxon>
        <taxon>Sphingobacteriales</taxon>
        <taxon>Sphingobacteriaceae</taxon>
        <taxon>Sphingobacterium</taxon>
    </lineage>
</organism>
<dbReference type="Pfam" id="PF08327">
    <property type="entry name" value="AHSA1"/>
    <property type="match status" value="1"/>
</dbReference>
<name>A0A380BPE0_SPHSI</name>